<dbReference type="AlphaFoldDB" id="A0A9D2D7D6"/>
<keyword evidence="1" id="KW-0812">Transmembrane</keyword>
<evidence type="ECO:0000256" key="1">
    <source>
        <dbReference type="SAM" id="Phobius"/>
    </source>
</evidence>
<comment type="caution">
    <text evidence="3">The sequence shown here is derived from an EMBL/GenBank/DDBJ whole genome shotgun (WGS) entry which is preliminary data.</text>
</comment>
<dbReference type="Proteomes" id="UP000824025">
    <property type="component" value="Unassembled WGS sequence"/>
</dbReference>
<evidence type="ECO:0008006" key="5">
    <source>
        <dbReference type="Google" id="ProtNLM"/>
    </source>
</evidence>
<accession>A0A9D2D7D6</accession>
<keyword evidence="1" id="KW-1133">Transmembrane helix</keyword>
<reference evidence="3" key="2">
    <citation type="submission" date="2021-04" db="EMBL/GenBank/DDBJ databases">
        <authorList>
            <person name="Gilroy R."/>
        </authorList>
    </citation>
    <scope>NUCLEOTIDE SEQUENCE</scope>
    <source>
        <strain evidence="3">CHK192-19661</strain>
    </source>
</reference>
<dbReference type="Gene3D" id="2.60.120.260">
    <property type="entry name" value="Galactose-binding domain-like"/>
    <property type="match status" value="2"/>
</dbReference>
<dbReference type="EMBL" id="DXCF01000030">
    <property type="protein sequence ID" value="HIZ09953.1"/>
    <property type="molecule type" value="Genomic_DNA"/>
</dbReference>
<organism evidence="3 4">
    <name type="scientific">Candidatus Borkfalkia avicola</name>
    <dbReference type="NCBI Taxonomy" id="2838503"/>
    <lineage>
        <taxon>Bacteria</taxon>
        <taxon>Bacillati</taxon>
        <taxon>Bacillota</taxon>
        <taxon>Clostridia</taxon>
        <taxon>Christensenellales</taxon>
        <taxon>Christensenellaceae</taxon>
        <taxon>Candidatus Borkfalkia</taxon>
    </lineage>
</organism>
<evidence type="ECO:0000256" key="2">
    <source>
        <dbReference type="SAM" id="SignalP"/>
    </source>
</evidence>
<feature type="transmembrane region" description="Helical" evidence="1">
    <location>
        <begin position="624"/>
        <end position="645"/>
    </location>
</feature>
<name>A0A9D2D7D6_9FIRM</name>
<feature type="signal peptide" evidence="2">
    <location>
        <begin position="1"/>
        <end position="25"/>
    </location>
</feature>
<feature type="chain" id="PRO_5039416986" description="CBM-cenC domain-containing protein" evidence="2">
    <location>
        <begin position="26"/>
        <end position="650"/>
    </location>
</feature>
<sequence length="650" mass="67947">MLKKAMLLLVCSLLIAALPAGYAYAETESGASVTEQRLEAAAESGALAGWQCYSCGEDGERRAAPGCLSVAEGYGGGQALKISSAEEGGELVCISRPFAAKERTEYSVSALVRLDGAGAALTLGIEGEDTCAQVRGGQDEWTRCAFTFTTWKGQKELSLILRTEGAGNFYVDDVQVALSAGEDSPHKLMGIQNSPENDNPASYETLTGEDIAADSADGDGACLKLDDFDVYRTGFAILPKGGDYRLSFRYKKQAATDGVCQLFVRIDSELQDGTRAYYGPNVYGGSPDIWQAYTYDFRAGQGFDITWMSVWANGDYLIDDLRLISLDDGMQYIAEGDFSGARLEGYALSENVSYARQQDGSAVFVSAEYGVAENGRGGIAPDVSGLNAGEYTLSFEYRGGLGGNAGYVSCGGKTYLSLAASDEWESAECAFSYAGSPLYIYGSGGTGIATYFRNIRIEDAGGSVYTYNEGLCAENIFPCGTFEGDARPVLPGWTADENVFFTGEGIVFASDTAAKAVSIPVAVNGNAVQVAAEAEGEPEILLETENGTLLSPVNGVFFLPGGTQSVRVVLLACTGRVSSVTVRSHTCAFGSGENGVYTCSVCGAQISAAKDEPPASDGGGCASFAGTGACAVVAAAASAAAVLLMGRKKK</sequence>
<reference evidence="3" key="1">
    <citation type="journal article" date="2021" name="PeerJ">
        <title>Extensive microbial diversity within the chicken gut microbiome revealed by metagenomics and culture.</title>
        <authorList>
            <person name="Gilroy R."/>
            <person name="Ravi A."/>
            <person name="Getino M."/>
            <person name="Pursley I."/>
            <person name="Horton D.L."/>
            <person name="Alikhan N.F."/>
            <person name="Baker D."/>
            <person name="Gharbi K."/>
            <person name="Hall N."/>
            <person name="Watson M."/>
            <person name="Adriaenssens E.M."/>
            <person name="Foster-Nyarko E."/>
            <person name="Jarju S."/>
            <person name="Secka A."/>
            <person name="Antonio M."/>
            <person name="Oren A."/>
            <person name="Chaudhuri R.R."/>
            <person name="La Ragione R."/>
            <person name="Hildebrand F."/>
            <person name="Pallen M.J."/>
        </authorList>
    </citation>
    <scope>NUCLEOTIDE SEQUENCE</scope>
    <source>
        <strain evidence="3">CHK192-19661</strain>
    </source>
</reference>
<keyword evidence="2" id="KW-0732">Signal</keyword>
<keyword evidence="1" id="KW-0472">Membrane</keyword>
<protein>
    <recommendedName>
        <fullName evidence="5">CBM-cenC domain-containing protein</fullName>
    </recommendedName>
</protein>
<gene>
    <name evidence="3" type="ORF">H9726_05645</name>
</gene>
<proteinExistence type="predicted"/>
<evidence type="ECO:0000313" key="4">
    <source>
        <dbReference type="Proteomes" id="UP000824025"/>
    </source>
</evidence>
<evidence type="ECO:0000313" key="3">
    <source>
        <dbReference type="EMBL" id="HIZ09953.1"/>
    </source>
</evidence>